<feature type="chain" id="PRO_5042290849" evidence="1">
    <location>
        <begin position="24"/>
        <end position="293"/>
    </location>
</feature>
<evidence type="ECO:0000256" key="1">
    <source>
        <dbReference type="SAM" id="SignalP"/>
    </source>
</evidence>
<name>A0AAD4R4B7_9BILA</name>
<dbReference type="EMBL" id="JAKKPZ010000032">
    <property type="protein sequence ID" value="KAI1709113.1"/>
    <property type="molecule type" value="Genomic_DNA"/>
</dbReference>
<gene>
    <name evidence="2" type="ORF">DdX_11511</name>
</gene>
<reference evidence="2" key="1">
    <citation type="submission" date="2022-01" db="EMBL/GenBank/DDBJ databases">
        <title>Genome Sequence Resource for Two Populations of Ditylenchus destructor, the Migratory Endoparasitic Phytonematode.</title>
        <authorList>
            <person name="Zhang H."/>
            <person name="Lin R."/>
            <person name="Xie B."/>
        </authorList>
    </citation>
    <scope>NUCLEOTIDE SEQUENCE</scope>
    <source>
        <strain evidence="2">BazhouSP</strain>
    </source>
</reference>
<sequence>MLHKYSVLLYFPLTFFFYSHTNCENNLRNNAKDIKTVDVTKADDEPKEEIVYKENDSFKFAHLIGGKNWEEFVENAEFITKMLNWYATDIEIEEADKKHRHSHASARHKRVFLHAMNQYALIMPQQFIQSSPFSAEQPNYRIANGNIIDSPIKMLYDEIPFGDHDDEIFALDKALAMGETLSTIYLKEKDFLVKHTQKFVDQVQGESRERQSKIDNFLGVHGNFYKNSVLPKIEKMLKMKIAAMKDPVKKNKLRKIIDTVRDLTSEAMEKLRIPAILWALRQVKRGIKSKFKK</sequence>
<proteinExistence type="predicted"/>
<protein>
    <submittedName>
        <fullName evidence="2">Uncharacterized protein</fullName>
    </submittedName>
</protein>
<comment type="caution">
    <text evidence="2">The sequence shown here is derived from an EMBL/GenBank/DDBJ whole genome shotgun (WGS) entry which is preliminary data.</text>
</comment>
<evidence type="ECO:0000313" key="2">
    <source>
        <dbReference type="EMBL" id="KAI1709113.1"/>
    </source>
</evidence>
<keyword evidence="3" id="KW-1185">Reference proteome</keyword>
<dbReference type="Proteomes" id="UP001201812">
    <property type="component" value="Unassembled WGS sequence"/>
</dbReference>
<organism evidence="2 3">
    <name type="scientific">Ditylenchus destructor</name>
    <dbReference type="NCBI Taxonomy" id="166010"/>
    <lineage>
        <taxon>Eukaryota</taxon>
        <taxon>Metazoa</taxon>
        <taxon>Ecdysozoa</taxon>
        <taxon>Nematoda</taxon>
        <taxon>Chromadorea</taxon>
        <taxon>Rhabditida</taxon>
        <taxon>Tylenchina</taxon>
        <taxon>Tylenchomorpha</taxon>
        <taxon>Sphaerularioidea</taxon>
        <taxon>Anguinidae</taxon>
        <taxon>Anguininae</taxon>
        <taxon>Ditylenchus</taxon>
    </lineage>
</organism>
<evidence type="ECO:0000313" key="3">
    <source>
        <dbReference type="Proteomes" id="UP001201812"/>
    </source>
</evidence>
<feature type="signal peptide" evidence="1">
    <location>
        <begin position="1"/>
        <end position="23"/>
    </location>
</feature>
<keyword evidence="1" id="KW-0732">Signal</keyword>
<accession>A0AAD4R4B7</accession>
<dbReference type="AlphaFoldDB" id="A0AAD4R4B7"/>